<dbReference type="RefSeq" id="WP_062914786.1">
    <property type="nucleotide sequence ID" value="NZ_LQYE01000001.1"/>
</dbReference>
<name>A0A179VHN2_9MYCO</name>
<dbReference type="SUPFAM" id="SSF140453">
    <property type="entry name" value="EsxAB dimer-like"/>
    <property type="match status" value="1"/>
</dbReference>
<organism evidence="1 2">
    <name type="scientific">Mycobacteroides immunogenum</name>
    <dbReference type="NCBI Taxonomy" id="83262"/>
    <lineage>
        <taxon>Bacteria</taxon>
        <taxon>Bacillati</taxon>
        <taxon>Actinomycetota</taxon>
        <taxon>Actinomycetes</taxon>
        <taxon>Mycobacteriales</taxon>
        <taxon>Mycobacteriaceae</taxon>
        <taxon>Mycobacteroides</taxon>
    </lineage>
</organism>
<dbReference type="InterPro" id="IPR036689">
    <property type="entry name" value="ESAT-6-like_sf"/>
</dbReference>
<comment type="caution">
    <text evidence="1">The sequence shown here is derived from an EMBL/GenBank/DDBJ whole genome shotgun (WGS) entry which is preliminary data.</text>
</comment>
<dbReference type="EMBL" id="LQYE01000001">
    <property type="protein sequence ID" value="OAT70495.1"/>
    <property type="molecule type" value="Genomic_DNA"/>
</dbReference>
<gene>
    <name evidence="1" type="ORF">AWB85_03930</name>
</gene>
<evidence type="ECO:0000313" key="2">
    <source>
        <dbReference type="Proteomes" id="UP000186919"/>
    </source>
</evidence>
<proteinExistence type="predicted"/>
<accession>A0A179VHN2</accession>
<evidence type="ECO:0000313" key="1">
    <source>
        <dbReference type="EMBL" id="OAT70495.1"/>
    </source>
</evidence>
<protein>
    <submittedName>
        <fullName evidence="1">Uncharacterized protein</fullName>
    </submittedName>
</protein>
<sequence>MSEPLRFDPELLHRQANKLLDHVESHRQDHIGHDADLTELASRWPGVVGSAMENLRAGWDQQHEAIRKQVGDHATWILDATAKVVGTDDGNAGRFGGPGSGS</sequence>
<dbReference type="Gene3D" id="1.10.287.1060">
    <property type="entry name" value="ESAT-6-like"/>
    <property type="match status" value="1"/>
</dbReference>
<dbReference type="AlphaFoldDB" id="A0A179VHN2"/>
<reference evidence="1 2" key="1">
    <citation type="submission" date="2016-01" db="EMBL/GenBank/DDBJ databases">
        <title>Mycobacterium immunogenum strain CD11_6 genome sequencing and assembly.</title>
        <authorList>
            <person name="Kaur G."/>
            <person name="Nair G.R."/>
            <person name="Mayilraj S."/>
        </authorList>
    </citation>
    <scope>NUCLEOTIDE SEQUENCE [LARGE SCALE GENOMIC DNA]</scope>
    <source>
        <strain evidence="1 2">CD11-6</strain>
    </source>
</reference>
<dbReference type="Proteomes" id="UP000186919">
    <property type="component" value="Unassembled WGS sequence"/>
</dbReference>